<dbReference type="AlphaFoldDB" id="A0A427XMG4"/>
<sequence>MPADITPKLPRFYPNGAPPPGDLEADAVQPCLDLTDVNIPHTSGGTSIPIDRLPLTQEHFSQKDKTMNKAIWALFPIDKTPQELTAIHAQAKDQIVDTMKGHSPSGDYNRDMLIKTIPIHERGRIAANLGTVERVTRTLAWHGIDDAFLVADMWRGLNKHMKETGMVEDLEPMIQRIIGDKDKANTQPLPLVVTSTTLAFGTGIAQLESSLWSNLAISLIRLGDATFSPSTAKLFYALANDCAEAGINMRFISNHLLGKCYERSAVSRRKLLGLPSAIETLRSGKTGPDRGLYGTVETKLSMVAGYISTNGTNKTWAHEKCFNRHECIDMGKVHQAMAAPNISEVVMPNGKTAKLAFGDHKDMTSEDFAQYPPEVIEYMKAMGAKLPEGV</sequence>
<evidence type="ECO:0000313" key="2">
    <source>
        <dbReference type="EMBL" id="RSH79944.1"/>
    </source>
</evidence>
<dbReference type="Proteomes" id="UP000279236">
    <property type="component" value="Unassembled WGS sequence"/>
</dbReference>
<reference evidence="2 3" key="1">
    <citation type="submission" date="2018-11" db="EMBL/GenBank/DDBJ databases">
        <title>Genome sequence of Apiotrichum porosum DSM 27194.</title>
        <authorList>
            <person name="Aliyu H."/>
            <person name="Gorte O."/>
            <person name="Ochsenreither K."/>
        </authorList>
    </citation>
    <scope>NUCLEOTIDE SEQUENCE [LARGE SCALE GENOMIC DNA]</scope>
    <source>
        <strain evidence="2 3">DSM 27194</strain>
    </source>
</reference>
<comment type="caution">
    <text evidence="2">The sequence shown here is derived from an EMBL/GenBank/DDBJ whole genome shotgun (WGS) entry which is preliminary data.</text>
</comment>
<name>A0A427XMG4_9TREE</name>
<dbReference type="EMBL" id="RSCE01000009">
    <property type="protein sequence ID" value="RSH79944.1"/>
    <property type="molecule type" value="Genomic_DNA"/>
</dbReference>
<dbReference type="GeneID" id="39594157"/>
<protein>
    <submittedName>
        <fullName evidence="2">Uncharacterized protein</fullName>
    </submittedName>
</protein>
<accession>A0A427XMG4</accession>
<keyword evidence="3" id="KW-1185">Reference proteome</keyword>
<evidence type="ECO:0000256" key="1">
    <source>
        <dbReference type="SAM" id="MobiDB-lite"/>
    </source>
</evidence>
<gene>
    <name evidence="2" type="ORF">EHS24_009614</name>
</gene>
<organism evidence="2 3">
    <name type="scientific">Apiotrichum porosum</name>
    <dbReference type="NCBI Taxonomy" id="105984"/>
    <lineage>
        <taxon>Eukaryota</taxon>
        <taxon>Fungi</taxon>
        <taxon>Dikarya</taxon>
        <taxon>Basidiomycota</taxon>
        <taxon>Agaricomycotina</taxon>
        <taxon>Tremellomycetes</taxon>
        <taxon>Trichosporonales</taxon>
        <taxon>Trichosporonaceae</taxon>
        <taxon>Apiotrichum</taxon>
    </lineage>
</organism>
<evidence type="ECO:0000313" key="3">
    <source>
        <dbReference type="Proteomes" id="UP000279236"/>
    </source>
</evidence>
<dbReference type="OrthoDB" id="10656460at2759"/>
<proteinExistence type="predicted"/>
<dbReference type="RefSeq" id="XP_028475053.1">
    <property type="nucleotide sequence ID" value="XM_028624885.1"/>
</dbReference>
<feature type="region of interest" description="Disordered" evidence="1">
    <location>
        <begin position="1"/>
        <end position="26"/>
    </location>
</feature>